<comment type="caution">
    <text evidence="1">The sequence shown here is derived from an EMBL/GenBank/DDBJ whole genome shotgun (WGS) entry which is preliminary data.</text>
</comment>
<dbReference type="EMBL" id="WSEM01000016">
    <property type="protein sequence ID" value="MVQ36241.1"/>
    <property type="molecule type" value="Genomic_DNA"/>
</dbReference>
<evidence type="ECO:0000313" key="2">
    <source>
        <dbReference type="Proteomes" id="UP000467637"/>
    </source>
</evidence>
<dbReference type="InterPro" id="IPR011094">
    <property type="entry name" value="Uncharacterised_LppY/LpqO"/>
</dbReference>
<dbReference type="RefSeq" id="WP_157320126.1">
    <property type="nucleotide sequence ID" value="NZ_WSEM01000016.1"/>
</dbReference>
<evidence type="ECO:0000313" key="1">
    <source>
        <dbReference type="EMBL" id="MVQ36241.1"/>
    </source>
</evidence>
<reference evidence="1 2" key="1">
    <citation type="submission" date="2019-12" db="EMBL/GenBank/DDBJ databases">
        <authorList>
            <person name="Huq M.A."/>
        </authorList>
    </citation>
    <scope>NUCLEOTIDE SEQUENCE [LARGE SCALE GENOMIC DNA]</scope>
    <source>
        <strain evidence="1 2">MAH-34</strain>
    </source>
</reference>
<gene>
    <name evidence="1" type="ORF">GON05_16630</name>
</gene>
<organism evidence="1 2">
    <name type="scientific">Paenibacillus anseongense</name>
    <dbReference type="NCBI Taxonomy" id="2682845"/>
    <lineage>
        <taxon>Bacteria</taxon>
        <taxon>Bacillati</taxon>
        <taxon>Bacillota</taxon>
        <taxon>Bacilli</taxon>
        <taxon>Bacillales</taxon>
        <taxon>Paenibacillaceae</taxon>
        <taxon>Paenibacillus</taxon>
    </lineage>
</organism>
<proteinExistence type="predicted"/>
<sequence length="94" mass="10401">MTSVTIDQAQEINWKPVEQALGISGKMTADGVFKFGLPRRDLQVTVEGIKIKPTFVLGNALFDAIKAQNMEGIVAKQKESIYVCKRSPQLVNNH</sequence>
<dbReference type="Pfam" id="PF07485">
    <property type="entry name" value="DUF1529"/>
    <property type="match status" value="1"/>
</dbReference>
<keyword evidence="2" id="KW-1185">Reference proteome</keyword>
<accession>A0ABW9UA16</accession>
<dbReference type="Proteomes" id="UP000467637">
    <property type="component" value="Unassembled WGS sequence"/>
</dbReference>
<name>A0ABW9UA16_9BACL</name>
<protein>
    <submittedName>
        <fullName evidence="1">DUF1259 domain-containing protein</fullName>
    </submittedName>
</protein>